<feature type="transmembrane region" description="Helical" evidence="1">
    <location>
        <begin position="137"/>
        <end position="154"/>
    </location>
</feature>
<keyword evidence="1" id="KW-1133">Transmembrane helix</keyword>
<organism evidence="3 4">
    <name type="scientific">Actomonas aquatica</name>
    <dbReference type="NCBI Taxonomy" id="2866162"/>
    <lineage>
        <taxon>Bacteria</taxon>
        <taxon>Pseudomonadati</taxon>
        <taxon>Verrucomicrobiota</taxon>
        <taxon>Opitutia</taxon>
        <taxon>Opitutales</taxon>
        <taxon>Opitutaceae</taxon>
        <taxon>Actomonas</taxon>
    </lineage>
</organism>
<feature type="transmembrane region" description="Helical" evidence="1">
    <location>
        <begin position="248"/>
        <end position="270"/>
    </location>
</feature>
<dbReference type="RefSeq" id="WP_221031042.1">
    <property type="nucleotide sequence ID" value="NZ_CP139781.1"/>
</dbReference>
<dbReference type="CDD" id="cd00038">
    <property type="entry name" value="CAP_ED"/>
    <property type="match status" value="2"/>
</dbReference>
<dbReference type="InterPro" id="IPR000595">
    <property type="entry name" value="cNMP-bd_dom"/>
</dbReference>
<proteinExistence type="predicted"/>
<evidence type="ECO:0000313" key="4">
    <source>
        <dbReference type="Proteomes" id="UP000738431"/>
    </source>
</evidence>
<accession>A0ABZ1CFW3</accession>
<feature type="domain" description="Cyclic nucleotide-binding" evidence="2">
    <location>
        <begin position="559"/>
        <end position="636"/>
    </location>
</feature>
<reference evidence="3 4" key="1">
    <citation type="submission" date="2023-12" db="EMBL/GenBank/DDBJ databases">
        <title>Description of an unclassified Opitutus bacterium of Verrucomicrobiota.</title>
        <authorList>
            <person name="Zhang D.-F."/>
        </authorList>
    </citation>
    <scope>NUCLEOTIDE SEQUENCE [LARGE SCALE GENOMIC DNA]</scope>
    <source>
        <strain evidence="3 4">WL0086</strain>
    </source>
</reference>
<dbReference type="SUPFAM" id="SSF51206">
    <property type="entry name" value="cAMP-binding domain-like"/>
    <property type="match status" value="2"/>
</dbReference>
<feature type="domain" description="Cyclic nucleotide-binding" evidence="2">
    <location>
        <begin position="411"/>
        <end position="514"/>
    </location>
</feature>
<dbReference type="Proteomes" id="UP000738431">
    <property type="component" value="Chromosome"/>
</dbReference>
<dbReference type="PROSITE" id="PS00888">
    <property type="entry name" value="CNMP_BINDING_1"/>
    <property type="match status" value="1"/>
</dbReference>
<dbReference type="PANTHER" id="PTHR11635:SF152">
    <property type="entry name" value="CAMP-DEPENDENT PROTEIN KINASE TYPE I REGULATORY SUBUNIT-RELATED"/>
    <property type="match status" value="1"/>
</dbReference>
<keyword evidence="1" id="KW-0472">Membrane</keyword>
<feature type="transmembrane region" description="Helical" evidence="1">
    <location>
        <begin position="160"/>
        <end position="180"/>
    </location>
</feature>
<evidence type="ECO:0000313" key="3">
    <source>
        <dbReference type="EMBL" id="WRQ89175.1"/>
    </source>
</evidence>
<dbReference type="InterPro" id="IPR018488">
    <property type="entry name" value="cNMP-bd_CS"/>
</dbReference>
<dbReference type="Gene3D" id="2.60.120.10">
    <property type="entry name" value="Jelly Rolls"/>
    <property type="match status" value="2"/>
</dbReference>
<dbReference type="InterPro" id="IPR018490">
    <property type="entry name" value="cNMP-bd_dom_sf"/>
</dbReference>
<feature type="transmembrane region" description="Helical" evidence="1">
    <location>
        <begin position="308"/>
        <end position="329"/>
    </location>
</feature>
<evidence type="ECO:0000259" key="2">
    <source>
        <dbReference type="PROSITE" id="PS50042"/>
    </source>
</evidence>
<feature type="transmembrane region" description="Helical" evidence="1">
    <location>
        <begin position="349"/>
        <end position="375"/>
    </location>
</feature>
<keyword evidence="1" id="KW-0812">Transmembrane</keyword>
<dbReference type="PANTHER" id="PTHR11635">
    <property type="entry name" value="CAMP-DEPENDENT PROTEIN KINASE REGULATORY CHAIN"/>
    <property type="match status" value="1"/>
</dbReference>
<gene>
    <name evidence="3" type="ORF">K1X11_007125</name>
</gene>
<protein>
    <submittedName>
        <fullName evidence="3">Cyclic nucleotide-binding domain-containing protein</fullName>
    </submittedName>
</protein>
<feature type="transmembrane region" description="Helical" evidence="1">
    <location>
        <begin position="221"/>
        <end position="242"/>
    </location>
</feature>
<dbReference type="EMBL" id="CP139781">
    <property type="protein sequence ID" value="WRQ89175.1"/>
    <property type="molecule type" value="Genomic_DNA"/>
</dbReference>
<dbReference type="InterPro" id="IPR014710">
    <property type="entry name" value="RmlC-like_jellyroll"/>
</dbReference>
<evidence type="ECO:0000256" key="1">
    <source>
        <dbReference type="SAM" id="Phobius"/>
    </source>
</evidence>
<keyword evidence="4" id="KW-1185">Reference proteome</keyword>
<dbReference type="InterPro" id="IPR050503">
    <property type="entry name" value="cAMP-dep_PK_reg_su-like"/>
</dbReference>
<dbReference type="SMART" id="SM00100">
    <property type="entry name" value="cNMP"/>
    <property type="match status" value="2"/>
</dbReference>
<dbReference type="PROSITE" id="PS50042">
    <property type="entry name" value="CNMP_BINDING_3"/>
    <property type="match status" value="2"/>
</dbReference>
<sequence>MESKTQPNYIPPPQPLPKPDQSELLSVVSLSLAKDIRATVYDEEHVVVKYTPARTYLALTPAQWKVLKAFADRTATVPQVLFELISDRRCIPLREFYEIIIKAYERGILQAVGEPAPAEVPAEDWTHRASGRKVRPMVIVAAVGAVVSMVLQPFALPTAWWELLVGWLIACVAASSGYFLSACVARDEESEIYHPGWRFRTLFPRWNADLHDAVMGGRETVVNVALARIAPLLVAMGIVPFLHPGISFLLFCAFIYQLSPFWWSPGLTLLHARYGKPSLDAFRSFIFEPNRNRWFALRTRLKHTDLKFLNLHLGMTAGWLLLVLLAGSLPLRANALELWQNYQSSGGLHFTALAMLALLGFMVVGSIGTAVWLIAHSALHRITTWINKSLPPKSVPLSAEALQETISSSLLFKGFGRDERARIAEAAAPREYKRGAMIVKEGDPGEEIFLVHSGRVEVLRDTPAGRPEWVATLERGDVFGERALLETGVRTRSVRALSPCILLALHRQTFEDLVLSRLNRTQVEEILQKVAFLHRIELSATWSPQAMFAFARRALMQSFEVGQTLIRAHDDNQYFFLLYEGELSVQKNKTEVARLKAGDFFGEISALQNSTATATVKVRTPAKCLVVAKREFLQFLVNDFLVGLHFEKISSDRLGEPIFPLRGRSFDVLR</sequence>
<dbReference type="Pfam" id="PF00027">
    <property type="entry name" value="cNMP_binding"/>
    <property type="match status" value="2"/>
</dbReference>
<name>A0ABZ1CFW3_9BACT</name>